<dbReference type="AlphaFoldDB" id="M4BJZ9"/>
<proteinExistence type="predicted"/>
<accession>M4BJZ9</accession>
<reference evidence="1" key="2">
    <citation type="submission" date="2015-06" db="UniProtKB">
        <authorList>
            <consortium name="EnsemblProtists"/>
        </authorList>
    </citation>
    <scope>IDENTIFICATION</scope>
    <source>
        <strain evidence="1">Emoy2</strain>
    </source>
</reference>
<keyword evidence="2" id="KW-1185">Reference proteome</keyword>
<sequence>MLALRRAAAVAVSKRAFASPMQLMGHANMHEKEKAVEAAFFNKQDEKALRKLLQKMKGQTDVADKDGYKDHVDHDVKGLKKIPGLNLNEEQTSAVFTELHVGEPLGPSRKIGKNATDTNQKVADLCKISIRSQLRFCICCTLVERATGS</sequence>
<reference evidence="2" key="1">
    <citation type="journal article" date="2010" name="Science">
        <title>Signatures of adaptation to obligate biotrophy in the Hyaloperonospora arabidopsidis genome.</title>
        <authorList>
            <person name="Baxter L."/>
            <person name="Tripathy S."/>
            <person name="Ishaque N."/>
            <person name="Boot N."/>
            <person name="Cabral A."/>
            <person name="Kemen E."/>
            <person name="Thines M."/>
            <person name="Ah-Fong A."/>
            <person name="Anderson R."/>
            <person name="Badejoko W."/>
            <person name="Bittner-Eddy P."/>
            <person name="Boore J.L."/>
            <person name="Chibucos M.C."/>
            <person name="Coates M."/>
            <person name="Dehal P."/>
            <person name="Delehaunty K."/>
            <person name="Dong S."/>
            <person name="Downton P."/>
            <person name="Dumas B."/>
            <person name="Fabro G."/>
            <person name="Fronick C."/>
            <person name="Fuerstenberg S.I."/>
            <person name="Fulton L."/>
            <person name="Gaulin E."/>
            <person name="Govers F."/>
            <person name="Hughes L."/>
            <person name="Humphray S."/>
            <person name="Jiang R.H."/>
            <person name="Judelson H."/>
            <person name="Kamoun S."/>
            <person name="Kyung K."/>
            <person name="Meijer H."/>
            <person name="Minx P."/>
            <person name="Morris P."/>
            <person name="Nelson J."/>
            <person name="Phuntumart V."/>
            <person name="Qutob D."/>
            <person name="Rehmany A."/>
            <person name="Rougon-Cardoso A."/>
            <person name="Ryden P."/>
            <person name="Torto-Alalibo T."/>
            <person name="Studholme D."/>
            <person name="Wang Y."/>
            <person name="Win J."/>
            <person name="Wood J."/>
            <person name="Clifton S.W."/>
            <person name="Rogers J."/>
            <person name="Van den Ackerveken G."/>
            <person name="Jones J.D."/>
            <person name="McDowell J.M."/>
            <person name="Beynon J."/>
            <person name="Tyler B.M."/>
        </authorList>
    </citation>
    <scope>NUCLEOTIDE SEQUENCE [LARGE SCALE GENOMIC DNA]</scope>
    <source>
        <strain evidence="2">Emoy2</strain>
    </source>
</reference>
<dbReference type="EMBL" id="JH598337">
    <property type="status" value="NOT_ANNOTATED_CDS"/>
    <property type="molecule type" value="Genomic_DNA"/>
</dbReference>
<dbReference type="EnsemblProtists" id="HpaT806731">
    <property type="protein sequence ID" value="HpaP806731"/>
    <property type="gene ID" value="HpaG806731"/>
</dbReference>
<evidence type="ECO:0000313" key="1">
    <source>
        <dbReference type="EnsemblProtists" id="HpaP806731"/>
    </source>
</evidence>
<dbReference type="HOGENOM" id="CLU_1753215_0_0_1"/>
<dbReference type="VEuPathDB" id="FungiDB:HpaG806731"/>
<evidence type="ECO:0000313" key="2">
    <source>
        <dbReference type="Proteomes" id="UP000011713"/>
    </source>
</evidence>
<dbReference type="InParanoid" id="M4BJZ9"/>
<dbReference type="Proteomes" id="UP000011713">
    <property type="component" value="Unassembled WGS sequence"/>
</dbReference>
<name>M4BJZ9_HYAAE</name>
<protein>
    <submittedName>
        <fullName evidence="1">Uncharacterized protein</fullName>
    </submittedName>
</protein>
<organism evidence="1 2">
    <name type="scientific">Hyaloperonospora arabidopsidis (strain Emoy2)</name>
    <name type="common">Downy mildew agent</name>
    <name type="synonym">Peronospora arabidopsidis</name>
    <dbReference type="NCBI Taxonomy" id="559515"/>
    <lineage>
        <taxon>Eukaryota</taxon>
        <taxon>Sar</taxon>
        <taxon>Stramenopiles</taxon>
        <taxon>Oomycota</taxon>
        <taxon>Peronosporomycetes</taxon>
        <taxon>Peronosporales</taxon>
        <taxon>Peronosporaceae</taxon>
        <taxon>Hyaloperonospora</taxon>
    </lineage>
</organism>
<dbReference type="eggNOG" id="ENOG502S9UN">
    <property type="taxonomic scope" value="Eukaryota"/>
</dbReference>